<keyword evidence="1" id="KW-0472">Membrane</keyword>
<evidence type="ECO:0000313" key="2">
    <source>
        <dbReference type="EMBL" id="SVB02604.1"/>
    </source>
</evidence>
<keyword evidence="1" id="KW-0812">Transmembrane</keyword>
<feature type="non-terminal residue" evidence="2">
    <location>
        <position position="72"/>
    </location>
</feature>
<reference evidence="2" key="1">
    <citation type="submission" date="2018-05" db="EMBL/GenBank/DDBJ databases">
        <authorList>
            <person name="Lanie J.A."/>
            <person name="Ng W.-L."/>
            <person name="Kazmierczak K.M."/>
            <person name="Andrzejewski T.M."/>
            <person name="Davidsen T.M."/>
            <person name="Wayne K.J."/>
            <person name="Tettelin H."/>
            <person name="Glass J.I."/>
            <person name="Rusch D."/>
            <person name="Podicherti R."/>
            <person name="Tsui H.-C.T."/>
            <person name="Winkler M.E."/>
        </authorList>
    </citation>
    <scope>NUCLEOTIDE SEQUENCE</scope>
</reference>
<sequence length="72" mass="8127">MSNYKTVFFTLGILQIILGISMVFPIIIQIIFDELDSSFIGASLITIIFGILFFLSNLDHDKKLSLQNAFLL</sequence>
<keyword evidence="1" id="KW-1133">Transmembrane helix</keyword>
<feature type="transmembrane region" description="Helical" evidence="1">
    <location>
        <begin position="38"/>
        <end position="58"/>
    </location>
</feature>
<evidence type="ECO:0000256" key="1">
    <source>
        <dbReference type="SAM" id="Phobius"/>
    </source>
</evidence>
<dbReference type="AlphaFoldDB" id="A0A382AMI6"/>
<feature type="transmembrane region" description="Helical" evidence="1">
    <location>
        <begin position="7"/>
        <end position="32"/>
    </location>
</feature>
<name>A0A382AMI6_9ZZZZ</name>
<proteinExistence type="predicted"/>
<organism evidence="2">
    <name type="scientific">marine metagenome</name>
    <dbReference type="NCBI Taxonomy" id="408172"/>
    <lineage>
        <taxon>unclassified sequences</taxon>
        <taxon>metagenomes</taxon>
        <taxon>ecological metagenomes</taxon>
    </lineage>
</organism>
<gene>
    <name evidence="2" type="ORF">METZ01_LOCUS155458</name>
</gene>
<protein>
    <submittedName>
        <fullName evidence="2">Uncharacterized protein</fullName>
    </submittedName>
</protein>
<dbReference type="EMBL" id="UINC01025983">
    <property type="protein sequence ID" value="SVB02604.1"/>
    <property type="molecule type" value="Genomic_DNA"/>
</dbReference>
<accession>A0A382AMI6</accession>